<name>A0A0C2WXB4_AMAMK</name>
<dbReference type="OrthoDB" id="3365698at2759"/>
<reference evidence="2 3" key="1">
    <citation type="submission" date="2014-04" db="EMBL/GenBank/DDBJ databases">
        <title>Evolutionary Origins and Diversification of the Mycorrhizal Mutualists.</title>
        <authorList>
            <consortium name="DOE Joint Genome Institute"/>
            <consortium name="Mycorrhizal Genomics Consortium"/>
            <person name="Kohler A."/>
            <person name="Kuo A."/>
            <person name="Nagy L.G."/>
            <person name="Floudas D."/>
            <person name="Copeland A."/>
            <person name="Barry K.W."/>
            <person name="Cichocki N."/>
            <person name="Veneault-Fourrey C."/>
            <person name="LaButti K."/>
            <person name="Lindquist E.A."/>
            <person name="Lipzen A."/>
            <person name="Lundell T."/>
            <person name="Morin E."/>
            <person name="Murat C."/>
            <person name="Riley R."/>
            <person name="Ohm R."/>
            <person name="Sun H."/>
            <person name="Tunlid A."/>
            <person name="Henrissat B."/>
            <person name="Grigoriev I.V."/>
            <person name="Hibbett D.S."/>
            <person name="Martin F."/>
        </authorList>
    </citation>
    <scope>NUCLEOTIDE SEQUENCE [LARGE SCALE GENOMIC DNA]</scope>
    <source>
        <strain evidence="2 3">Koide BX008</strain>
    </source>
</reference>
<proteinExistence type="predicted"/>
<protein>
    <recommendedName>
        <fullName evidence="1">F-box domain-containing protein</fullName>
    </recommendedName>
</protein>
<dbReference type="Gene3D" id="1.20.1280.50">
    <property type="match status" value="1"/>
</dbReference>
<accession>A0A0C2WXB4</accession>
<dbReference type="AlphaFoldDB" id="A0A0C2WXB4"/>
<keyword evidence="3" id="KW-1185">Reference proteome</keyword>
<feature type="non-terminal residue" evidence="2">
    <location>
        <position position="119"/>
    </location>
</feature>
<dbReference type="EMBL" id="KN818236">
    <property type="protein sequence ID" value="KIL66442.1"/>
    <property type="molecule type" value="Genomic_DNA"/>
</dbReference>
<evidence type="ECO:0000313" key="2">
    <source>
        <dbReference type="EMBL" id="KIL66442.1"/>
    </source>
</evidence>
<organism evidence="2 3">
    <name type="scientific">Amanita muscaria (strain Koide BX008)</name>
    <dbReference type="NCBI Taxonomy" id="946122"/>
    <lineage>
        <taxon>Eukaryota</taxon>
        <taxon>Fungi</taxon>
        <taxon>Dikarya</taxon>
        <taxon>Basidiomycota</taxon>
        <taxon>Agaricomycotina</taxon>
        <taxon>Agaricomycetes</taxon>
        <taxon>Agaricomycetidae</taxon>
        <taxon>Agaricales</taxon>
        <taxon>Pluteineae</taxon>
        <taxon>Amanitaceae</taxon>
        <taxon>Amanita</taxon>
    </lineage>
</organism>
<dbReference type="STRING" id="946122.A0A0C2WXB4"/>
<feature type="domain" description="F-box" evidence="1">
    <location>
        <begin position="66"/>
        <end position="118"/>
    </location>
</feature>
<sequence>MSLDFSIVGLRNQSYSEQELDIVRRLRQTCMEKLQVLRDGIRVLRCDAERLEIQIQRLDIALAPHNKLPFEILLRIFELCCDKPAQIPAQNGIYTISHVCSLWRQIALSTPGFWANVSI</sequence>
<dbReference type="Proteomes" id="UP000054549">
    <property type="component" value="Unassembled WGS sequence"/>
</dbReference>
<dbReference type="InterPro" id="IPR001810">
    <property type="entry name" value="F-box_dom"/>
</dbReference>
<gene>
    <name evidence="2" type="ORF">M378DRAFT_103501</name>
</gene>
<dbReference type="HOGENOM" id="CLU_018544_3_0_1"/>
<evidence type="ECO:0000313" key="3">
    <source>
        <dbReference type="Proteomes" id="UP000054549"/>
    </source>
</evidence>
<dbReference type="Pfam" id="PF12937">
    <property type="entry name" value="F-box-like"/>
    <property type="match status" value="1"/>
</dbReference>
<dbReference type="InParanoid" id="A0A0C2WXB4"/>
<evidence type="ECO:0000259" key="1">
    <source>
        <dbReference type="Pfam" id="PF12937"/>
    </source>
</evidence>